<protein>
    <submittedName>
        <fullName evidence="3">Sulfolactate dehydrogenase</fullName>
    </submittedName>
</protein>
<reference evidence="3 4" key="1">
    <citation type="submission" date="2016-05" db="EMBL/GenBank/DDBJ databases">
        <title>Complete Genome and Methylome Analysis of Psychrotrophic Bacterial Isolates from Antarctic Lake Untersee.</title>
        <authorList>
            <person name="Fomenkov A."/>
            <person name="Akimov V.N."/>
            <person name="Vasilyeva L.V."/>
            <person name="Andersen D."/>
            <person name="Vincze T."/>
            <person name="Roberts R.J."/>
        </authorList>
    </citation>
    <scope>NUCLEOTIDE SEQUENCE [LARGE SCALE GENOMIC DNA]</scope>
    <source>
        <strain evidence="3 4">U14-5</strain>
    </source>
</reference>
<dbReference type="GO" id="GO:0016491">
    <property type="term" value="F:oxidoreductase activity"/>
    <property type="evidence" value="ECO:0007669"/>
    <property type="project" value="UniProtKB-KW"/>
</dbReference>
<dbReference type="RefSeq" id="WP_075798887.1">
    <property type="nucleotide sequence ID" value="NZ_CP015583.1"/>
</dbReference>
<keyword evidence="2" id="KW-0560">Oxidoreductase</keyword>
<dbReference type="AlphaFoldDB" id="A0A1L7AHC1"/>
<dbReference type="InterPro" id="IPR043143">
    <property type="entry name" value="Mal/L-sulf/L-lact_DH-like_NADP"/>
</dbReference>
<dbReference type="PANTHER" id="PTHR11091">
    <property type="entry name" value="OXIDOREDUCTASE-RELATED"/>
    <property type="match status" value="1"/>
</dbReference>
<dbReference type="KEGG" id="rgi:RGI145_14315"/>
<dbReference type="PANTHER" id="PTHR11091:SF0">
    <property type="entry name" value="MALATE DEHYDROGENASE"/>
    <property type="match status" value="1"/>
</dbReference>
<dbReference type="eggNOG" id="COG2055">
    <property type="taxonomic scope" value="Bacteria"/>
</dbReference>
<proteinExistence type="inferred from homology"/>
<dbReference type="STRING" id="257708.RGI145_14315"/>
<organism evidence="3 4">
    <name type="scientific">Roseomonas gilardii</name>
    <dbReference type="NCBI Taxonomy" id="257708"/>
    <lineage>
        <taxon>Bacteria</taxon>
        <taxon>Pseudomonadati</taxon>
        <taxon>Pseudomonadota</taxon>
        <taxon>Alphaproteobacteria</taxon>
        <taxon>Acetobacterales</taxon>
        <taxon>Roseomonadaceae</taxon>
        <taxon>Roseomonas</taxon>
    </lineage>
</organism>
<gene>
    <name evidence="3" type="ORF">RGI145_14315</name>
</gene>
<dbReference type="EMBL" id="CP015583">
    <property type="protein sequence ID" value="APT58110.1"/>
    <property type="molecule type" value="Genomic_DNA"/>
</dbReference>
<accession>A0A1L7AHC1</accession>
<evidence type="ECO:0000313" key="4">
    <source>
        <dbReference type="Proteomes" id="UP000185494"/>
    </source>
</evidence>
<evidence type="ECO:0000256" key="2">
    <source>
        <dbReference type="ARBA" id="ARBA00023002"/>
    </source>
</evidence>
<sequence length="336" mass="34678">MPRINTAQAHLLVRKSLVNAGSSGIMAGATARALVGAEAAGWSGHGLSRVPMYTGFLRTGRADGKAVPEIRAERGGTVLVDARHGLAYPALEIAEAEAMVRTREHGISFAGVTNSNHAGAMGIPVARMAEKGLVALAFANAPASIPAPGGKRPLFGTNPIAAAFPRRDAPPLVIDLALSSVARGRIMKAAQHGEPIPEGWALDAEGRPTTDAKAALSGTMLAAGGTKGALLAMVVELLCAALTGAALSVEADSLFEEQGNRPTLGQAFIVIDPGALAGQDRFLDRVETLVAAMLEDEGVRLPGDRRFAAEARSEAEGMEISTTTLEMLEGLAGRKL</sequence>
<evidence type="ECO:0000256" key="1">
    <source>
        <dbReference type="ARBA" id="ARBA00006056"/>
    </source>
</evidence>
<dbReference type="InterPro" id="IPR036111">
    <property type="entry name" value="Mal/L-sulfo/L-lacto_DH-like_sf"/>
</dbReference>
<comment type="similarity">
    <text evidence="1">Belongs to the LDH2/MDH2 oxidoreductase family.</text>
</comment>
<dbReference type="Gene3D" id="1.10.1530.10">
    <property type="match status" value="1"/>
</dbReference>
<dbReference type="InterPro" id="IPR043144">
    <property type="entry name" value="Mal/L-sulf/L-lact_DH-like_ah"/>
</dbReference>
<dbReference type="SUPFAM" id="SSF89733">
    <property type="entry name" value="L-sulfolactate dehydrogenase-like"/>
    <property type="match status" value="1"/>
</dbReference>
<dbReference type="Gene3D" id="3.30.1370.60">
    <property type="entry name" value="Hypothetical oxidoreductase yiak, domain 2"/>
    <property type="match status" value="1"/>
</dbReference>
<dbReference type="Pfam" id="PF02615">
    <property type="entry name" value="Ldh_2"/>
    <property type="match status" value="1"/>
</dbReference>
<name>A0A1L7AHC1_9PROT</name>
<dbReference type="Proteomes" id="UP000185494">
    <property type="component" value="Chromosome 1"/>
</dbReference>
<dbReference type="InterPro" id="IPR003767">
    <property type="entry name" value="Malate/L-lactate_DH-like"/>
</dbReference>
<evidence type="ECO:0000313" key="3">
    <source>
        <dbReference type="EMBL" id="APT58110.1"/>
    </source>
</evidence>